<evidence type="ECO:0000313" key="11">
    <source>
        <dbReference type="EMBL" id="PWY88160.1"/>
    </source>
</evidence>
<evidence type="ECO:0000313" key="12">
    <source>
        <dbReference type="Proteomes" id="UP000247233"/>
    </source>
</evidence>
<dbReference type="InterPro" id="IPR007219">
    <property type="entry name" value="XnlR_reg_dom"/>
</dbReference>
<dbReference type="EMBL" id="MSFL01000005">
    <property type="protein sequence ID" value="PWY88160.1"/>
    <property type="molecule type" value="Genomic_DNA"/>
</dbReference>
<feature type="domain" description="Zn(2)-C6 fungal-type" evidence="10">
    <location>
        <begin position="17"/>
        <end position="46"/>
    </location>
</feature>
<dbReference type="VEuPathDB" id="FungiDB:BO70DRAFT_359646"/>
<dbReference type="SMART" id="SM00066">
    <property type="entry name" value="GAL4"/>
    <property type="match status" value="1"/>
</dbReference>
<dbReference type="STRING" id="1448321.A0A317WV59"/>
<dbReference type="CDD" id="cd12148">
    <property type="entry name" value="fungal_TF_MHR"/>
    <property type="match status" value="1"/>
</dbReference>
<feature type="compositionally biased region" description="Polar residues" evidence="8">
    <location>
        <begin position="610"/>
        <end position="628"/>
    </location>
</feature>
<dbReference type="PANTHER" id="PTHR47540">
    <property type="entry name" value="THIAMINE REPRESSIBLE GENES REGULATORY PROTEIN THI5"/>
    <property type="match status" value="1"/>
</dbReference>
<dbReference type="AlphaFoldDB" id="A0A317WV59"/>
<reference evidence="11 12" key="1">
    <citation type="submission" date="2016-12" db="EMBL/GenBank/DDBJ databases">
        <title>The genomes of Aspergillus section Nigri reveals drivers in fungal speciation.</title>
        <authorList>
            <consortium name="DOE Joint Genome Institute"/>
            <person name="Vesth T.C."/>
            <person name="Nybo J."/>
            <person name="Theobald S."/>
            <person name="Brandl J."/>
            <person name="Frisvad J.C."/>
            <person name="Nielsen K.F."/>
            <person name="Lyhne E.K."/>
            <person name="Kogle M.E."/>
            <person name="Kuo A."/>
            <person name="Riley R."/>
            <person name="Clum A."/>
            <person name="Nolan M."/>
            <person name="Lipzen A."/>
            <person name="Salamov A."/>
            <person name="Henrissat B."/>
            <person name="Wiebenga A."/>
            <person name="De Vries R.P."/>
            <person name="Grigoriev I.V."/>
            <person name="Mortensen U.H."/>
            <person name="Andersen M.R."/>
            <person name="Baker S.E."/>
        </authorList>
    </citation>
    <scope>NUCLEOTIDE SEQUENCE [LARGE SCALE GENOMIC DNA]</scope>
    <source>
        <strain evidence="11 12">CBS 117.55</strain>
    </source>
</reference>
<dbReference type="PROSITE" id="PS00463">
    <property type="entry name" value="ZN2_CY6_FUNGAL_1"/>
    <property type="match status" value="1"/>
</dbReference>
<keyword evidence="9" id="KW-0812">Transmembrane</keyword>
<feature type="compositionally biased region" description="Pro residues" evidence="8">
    <location>
        <begin position="93"/>
        <end position="106"/>
    </location>
</feature>
<evidence type="ECO:0000256" key="9">
    <source>
        <dbReference type="SAM" id="Phobius"/>
    </source>
</evidence>
<keyword evidence="9" id="KW-1133">Transmembrane helix</keyword>
<name>A0A317WV59_9EURO</name>
<evidence type="ECO:0000259" key="10">
    <source>
        <dbReference type="PROSITE" id="PS50048"/>
    </source>
</evidence>
<sequence length="797" mass="88851">CPPLDASGKTKDRTRRACERCRQMKIKCNGAIPCGHCRTSFNDCAYPEPRRKRKASPHSDRLHDLEKRIKAMEESRHPNMIPKDRPHPSSDSPNPPIPPQYAPPVMPTAGLTGASHEPEPTSTDPIVQGRLTYGEARSGGSASDRAFIERLKAELGDWATADFDSRLRLREKPGVQLFQSRSPSAHTVSLPPRDRAEYLINLAIDASVLYHVLHQPTFDATFELLYTLDRNDYGEGEMRHIPLVYALMAFGCLFEHIGEGSSETGDELAAESTKYFTICRDLVDLQNCSDPVTLQAIFYMNLFILSTERLSPSYTCLSHAFSLAVRLNLQRPSVREIPIMVEVKRRLFWCLRQLLTFVATMGGYPRPIDGREIDVEHPLDIDDSIATKAHGSPIPLRTMSGSVALLKLYCIFDRIAQQLYPPPSARRAKDSNGFVKQLVSKDTVACLELELQDWAASLPLGCRLGNSRHAAHQEKAKYELSMSYEHAQVVLYRSFLHYYTEDPDKSSHNEFQTYASRCVDASRRLIHLAEDMQRDGLLYGAHWRIAYMICTAALAMIYIIVGFKESNAASNLRTEINATRRMLMSLWPYSTHSRRLHVVLMVLTTAFSKSDHGSQSQTPSDTPGTAPSNHDRSSTALIPDNTFRGNPQRKDGMDRIAAQTAAHDPGVMQGNVETRTTGAFPMLPGTQQIAHLESALTNSGYAAPQLPQSSSAGSLPATVLENGRNRIAQPPEHTMEALSGATHDYGLPPLISETAQYLEGRPFNLHQGTESDGFLYPRELSDFDGMAGELLSLDYFF</sequence>
<keyword evidence="3" id="KW-0862">Zinc</keyword>
<dbReference type="GO" id="GO:0008270">
    <property type="term" value="F:zinc ion binding"/>
    <property type="evidence" value="ECO:0007669"/>
    <property type="project" value="InterPro"/>
</dbReference>
<dbReference type="Gene3D" id="4.10.240.10">
    <property type="entry name" value="Zn(2)-C6 fungal-type DNA-binding domain"/>
    <property type="match status" value="1"/>
</dbReference>
<gene>
    <name evidence="11" type="ORF">BO70DRAFT_359646</name>
</gene>
<keyword evidence="4" id="KW-0805">Transcription regulation</keyword>
<feature type="transmembrane region" description="Helical" evidence="9">
    <location>
        <begin position="545"/>
        <end position="563"/>
    </location>
</feature>
<keyword evidence="12" id="KW-1185">Reference proteome</keyword>
<dbReference type="SMART" id="SM00906">
    <property type="entry name" value="Fungal_trans"/>
    <property type="match status" value="1"/>
</dbReference>
<dbReference type="PROSITE" id="PS50048">
    <property type="entry name" value="ZN2_CY6_FUNGAL_2"/>
    <property type="match status" value="1"/>
</dbReference>
<dbReference type="Pfam" id="PF04082">
    <property type="entry name" value="Fungal_trans"/>
    <property type="match status" value="1"/>
</dbReference>
<evidence type="ECO:0000256" key="6">
    <source>
        <dbReference type="ARBA" id="ARBA00023163"/>
    </source>
</evidence>
<comment type="subcellular location">
    <subcellularLocation>
        <location evidence="1">Nucleus</location>
    </subcellularLocation>
</comment>
<dbReference type="InterPro" id="IPR001138">
    <property type="entry name" value="Zn2Cys6_DnaBD"/>
</dbReference>
<evidence type="ECO:0000256" key="2">
    <source>
        <dbReference type="ARBA" id="ARBA00022723"/>
    </source>
</evidence>
<dbReference type="RefSeq" id="XP_025401696.1">
    <property type="nucleotide sequence ID" value="XM_025542580.1"/>
</dbReference>
<evidence type="ECO:0000256" key="1">
    <source>
        <dbReference type="ARBA" id="ARBA00004123"/>
    </source>
</evidence>
<dbReference type="GO" id="GO:0005634">
    <property type="term" value="C:nucleus"/>
    <property type="evidence" value="ECO:0007669"/>
    <property type="project" value="UniProtKB-SubCell"/>
</dbReference>
<keyword evidence="9" id="KW-0472">Membrane</keyword>
<keyword evidence="2" id="KW-0479">Metal-binding</keyword>
<feature type="region of interest" description="Disordered" evidence="8">
    <location>
        <begin position="610"/>
        <end position="650"/>
    </location>
</feature>
<dbReference type="InterPro" id="IPR036864">
    <property type="entry name" value="Zn2-C6_fun-type_DNA-bd_sf"/>
</dbReference>
<evidence type="ECO:0000256" key="4">
    <source>
        <dbReference type="ARBA" id="ARBA00023015"/>
    </source>
</evidence>
<evidence type="ECO:0000256" key="7">
    <source>
        <dbReference type="ARBA" id="ARBA00023242"/>
    </source>
</evidence>
<dbReference type="GO" id="GO:0045944">
    <property type="term" value="P:positive regulation of transcription by RNA polymerase II"/>
    <property type="evidence" value="ECO:0007669"/>
    <property type="project" value="TreeGrafter"/>
</dbReference>
<evidence type="ECO:0000256" key="8">
    <source>
        <dbReference type="SAM" id="MobiDB-lite"/>
    </source>
</evidence>
<dbReference type="GO" id="GO:0006351">
    <property type="term" value="P:DNA-templated transcription"/>
    <property type="evidence" value="ECO:0007669"/>
    <property type="project" value="InterPro"/>
</dbReference>
<proteinExistence type="predicted"/>
<dbReference type="OrthoDB" id="6486656at2759"/>
<organism evidence="11 12">
    <name type="scientific">Aspergillus heteromorphus CBS 117.55</name>
    <dbReference type="NCBI Taxonomy" id="1448321"/>
    <lineage>
        <taxon>Eukaryota</taxon>
        <taxon>Fungi</taxon>
        <taxon>Dikarya</taxon>
        <taxon>Ascomycota</taxon>
        <taxon>Pezizomycotina</taxon>
        <taxon>Eurotiomycetes</taxon>
        <taxon>Eurotiomycetidae</taxon>
        <taxon>Eurotiales</taxon>
        <taxon>Aspergillaceae</taxon>
        <taxon>Aspergillus</taxon>
        <taxon>Aspergillus subgen. Circumdati</taxon>
    </lineage>
</organism>
<dbReference type="GO" id="GO:0043565">
    <property type="term" value="F:sequence-specific DNA binding"/>
    <property type="evidence" value="ECO:0007669"/>
    <property type="project" value="TreeGrafter"/>
</dbReference>
<keyword evidence="6" id="KW-0804">Transcription</keyword>
<keyword evidence="7" id="KW-0539">Nucleus</keyword>
<keyword evidence="5" id="KW-0238">DNA-binding</keyword>
<comment type="caution">
    <text evidence="11">The sequence shown here is derived from an EMBL/GenBank/DDBJ whole genome shotgun (WGS) entry which is preliminary data.</text>
</comment>
<feature type="compositionally biased region" description="Basic and acidic residues" evidence="8">
    <location>
        <begin position="57"/>
        <end position="88"/>
    </location>
</feature>
<dbReference type="CDD" id="cd00067">
    <property type="entry name" value="GAL4"/>
    <property type="match status" value="1"/>
</dbReference>
<feature type="region of interest" description="Disordered" evidence="8">
    <location>
        <begin position="40"/>
        <end position="126"/>
    </location>
</feature>
<accession>A0A317WV59</accession>
<dbReference type="Proteomes" id="UP000247233">
    <property type="component" value="Unassembled WGS sequence"/>
</dbReference>
<dbReference type="PANTHER" id="PTHR47540:SF1">
    <property type="entry name" value="ACTIVATOR OF STRESS GENES 1-RELATED"/>
    <property type="match status" value="1"/>
</dbReference>
<dbReference type="Pfam" id="PF00172">
    <property type="entry name" value="Zn_clus"/>
    <property type="match status" value="1"/>
</dbReference>
<evidence type="ECO:0000256" key="5">
    <source>
        <dbReference type="ARBA" id="ARBA00023125"/>
    </source>
</evidence>
<dbReference type="GO" id="GO:0000981">
    <property type="term" value="F:DNA-binding transcription factor activity, RNA polymerase II-specific"/>
    <property type="evidence" value="ECO:0007669"/>
    <property type="project" value="InterPro"/>
</dbReference>
<protein>
    <recommendedName>
        <fullName evidence="10">Zn(2)-C6 fungal-type domain-containing protein</fullName>
    </recommendedName>
</protein>
<dbReference type="GeneID" id="37064817"/>
<dbReference type="InterPro" id="IPR051711">
    <property type="entry name" value="Stress_Response_Reg"/>
</dbReference>
<feature type="non-terminal residue" evidence="11">
    <location>
        <position position="1"/>
    </location>
</feature>
<evidence type="ECO:0000256" key="3">
    <source>
        <dbReference type="ARBA" id="ARBA00022833"/>
    </source>
</evidence>
<dbReference type="SUPFAM" id="SSF57701">
    <property type="entry name" value="Zn2/Cys6 DNA-binding domain"/>
    <property type="match status" value="1"/>
</dbReference>